<dbReference type="EMBL" id="POAF01000001">
    <property type="protein sequence ID" value="RBM03947.1"/>
    <property type="molecule type" value="Genomic_DNA"/>
</dbReference>
<evidence type="ECO:0000313" key="6">
    <source>
        <dbReference type="Proteomes" id="UP000252167"/>
    </source>
</evidence>
<proteinExistence type="predicted"/>
<feature type="domain" description="Phytase-like" evidence="4">
    <location>
        <begin position="475"/>
        <end position="733"/>
    </location>
</feature>
<evidence type="ECO:0000259" key="4">
    <source>
        <dbReference type="Pfam" id="PF13449"/>
    </source>
</evidence>
<feature type="transmembrane region" description="Helical" evidence="2">
    <location>
        <begin position="835"/>
        <end position="853"/>
    </location>
</feature>
<accession>A0A365YNH5</accession>
<dbReference type="PANTHER" id="PTHR46928:SF1">
    <property type="entry name" value="MESENCHYME-SPECIFIC CELL SURFACE GLYCOPROTEIN"/>
    <property type="match status" value="1"/>
</dbReference>
<dbReference type="InterPro" id="IPR015943">
    <property type="entry name" value="WD40/YVTN_repeat-like_dom_sf"/>
</dbReference>
<dbReference type="AlphaFoldDB" id="A0A365YNH5"/>
<comment type="caution">
    <text evidence="5">The sequence shown here is derived from an EMBL/GenBank/DDBJ whole genome shotgun (WGS) entry which is preliminary data.</text>
</comment>
<dbReference type="Gene3D" id="2.130.10.10">
    <property type="entry name" value="YVTN repeat-like/Quinoprotein amine dehydrogenase"/>
    <property type="match status" value="2"/>
</dbReference>
<dbReference type="Pfam" id="PF13449">
    <property type="entry name" value="Phytase-like"/>
    <property type="match status" value="1"/>
</dbReference>
<feature type="region of interest" description="Disordered" evidence="1">
    <location>
        <begin position="758"/>
        <end position="821"/>
    </location>
</feature>
<dbReference type="SUPFAM" id="SSF51004">
    <property type="entry name" value="C-terminal (heme d1) domain of cytochrome cd1-nitrite reductase"/>
    <property type="match status" value="1"/>
</dbReference>
<feature type="chain" id="PRO_5038333230" evidence="3">
    <location>
        <begin position="30"/>
        <end position="862"/>
    </location>
</feature>
<keyword evidence="2" id="KW-1133">Transmembrane helix</keyword>
<evidence type="ECO:0000256" key="3">
    <source>
        <dbReference type="SAM" id="SignalP"/>
    </source>
</evidence>
<dbReference type="PANTHER" id="PTHR46928">
    <property type="entry name" value="MESENCHYME-SPECIFIC CELL SURFACE GLYCOPROTEIN"/>
    <property type="match status" value="1"/>
</dbReference>
<name>A0A365YNH5_9MICC</name>
<organism evidence="5 6">
    <name type="scientific">Glutamicibacter soli</name>
    <dbReference type="NCBI Taxonomy" id="453836"/>
    <lineage>
        <taxon>Bacteria</taxon>
        <taxon>Bacillati</taxon>
        <taxon>Actinomycetota</taxon>
        <taxon>Actinomycetes</taxon>
        <taxon>Micrococcales</taxon>
        <taxon>Micrococcaceae</taxon>
        <taxon>Glutamicibacter</taxon>
    </lineage>
</organism>
<sequence length="862" mass="88883">MNRTAKRSAGIIAALALGAGGLVPLTLSAAASADTGSYFERTATYPVYQNHPEGAAAETAAEISTVSADGQTLIYTDALSRMIGFVDISDASNPAGLGTLPLHQLGSAEDEPTSVAAYGEYVFVVVNNSKSYIDPSGRVDVVHIADRKLVHSIELSGQPDSIALSADGSYAAIAIENERDEDAGDGGLPQTPAGSVAILDLLGGAPDEWTLREVPLAGGTREKPVALDQLAQAGLDTPQDPEPEYVTINDRNQVAVTLQENNGIVLIDLPSGKITKAFSAGSVDLAGIDTQDDGKLDPSGSLQGVPREPDAIGWIQDRYLATANEGDWKGGSRGFTIFDSLTGEPVWDAGNRFERLALSQGLFPEGRAGKKGTEPEGLAVHEYRGVEYAFVASERGNFVAVYDLSDPREPKYLQTLPTTNGPEGILPIPGRDLLAVSSETDEADEGVRSALTLFSFGAATPQFPQLSSDPSAPVPFGALSGLSADPEAAHQIFAVSDNAYEPLIYTIDAGQGLVTDSLPVTEDGAPAKLDLEGISARAGGGFWAASEGAEGAGNTLVRIDVDGAVAERVQLPQDIVGTLKGQGLEGVAAFGAGEEEEVVFALQREVGGEDFVRIGRYLPASGEFSWYGYQLEDAGDDGSWNGLSEITRLSDGSFAVIERDKRIGENAKLKAVYQFALPEASASAPNDTVPLLEKKLAVDVLPVLERTNGRTQEKLEGLAVAGNGQVYVVTDNDAVKDASGETVFASLGAEAEAFALAPAASTAPTESAAPTASSTPTDSAAPSTSPSSTPSTSEGKGDGSAGAPDGAESAAPDAGETSAAEPATDDLAQTGVGSLWFLPLGLVLAGVGVAAALKARGNARGH</sequence>
<evidence type="ECO:0000256" key="2">
    <source>
        <dbReference type="SAM" id="Phobius"/>
    </source>
</evidence>
<keyword evidence="2" id="KW-0812">Transmembrane</keyword>
<keyword evidence="3" id="KW-0732">Signal</keyword>
<feature type="region of interest" description="Disordered" evidence="1">
    <location>
        <begin position="289"/>
        <end position="308"/>
    </location>
</feature>
<feature type="compositionally biased region" description="Low complexity" evidence="1">
    <location>
        <begin position="758"/>
        <end position="794"/>
    </location>
</feature>
<dbReference type="InterPro" id="IPR011048">
    <property type="entry name" value="Haem_d1_sf"/>
</dbReference>
<keyword evidence="2" id="KW-0472">Membrane</keyword>
<dbReference type="RefSeq" id="WP_113606330.1">
    <property type="nucleotide sequence ID" value="NZ_JBNBOD010000001.1"/>
</dbReference>
<evidence type="ECO:0000256" key="1">
    <source>
        <dbReference type="SAM" id="MobiDB-lite"/>
    </source>
</evidence>
<protein>
    <submittedName>
        <fullName evidence="5">Alkaline phosphatase</fullName>
    </submittedName>
</protein>
<reference evidence="5 6" key="1">
    <citation type="submission" date="2018-01" db="EMBL/GenBank/DDBJ databases">
        <title>Glutamicibacter soli strain NHPC-3 Whole genome sequence and assembly.</title>
        <authorList>
            <person name="Choudhury P."/>
            <person name="Gupta D."/>
            <person name="Sengupta K."/>
            <person name="Jawed A."/>
            <person name="Sultana N."/>
            <person name="Saha P."/>
        </authorList>
    </citation>
    <scope>NUCLEOTIDE SEQUENCE [LARGE SCALE GENOMIC DNA]</scope>
    <source>
        <strain evidence="5 6">NHPC-3</strain>
    </source>
</reference>
<keyword evidence="6" id="KW-1185">Reference proteome</keyword>
<feature type="signal peptide" evidence="3">
    <location>
        <begin position="1"/>
        <end position="29"/>
    </location>
</feature>
<dbReference type="Proteomes" id="UP000252167">
    <property type="component" value="Unassembled WGS sequence"/>
</dbReference>
<evidence type="ECO:0000313" key="5">
    <source>
        <dbReference type="EMBL" id="RBM03947.1"/>
    </source>
</evidence>
<dbReference type="InterPro" id="IPR052956">
    <property type="entry name" value="Mesenchyme-surface_protein"/>
</dbReference>
<gene>
    <name evidence="5" type="ORF">C1H84_01165</name>
</gene>
<dbReference type="InterPro" id="IPR027372">
    <property type="entry name" value="Phytase-like_dom"/>
</dbReference>